<name>A0A2N0ZMU3_9BACI</name>
<dbReference type="EMBL" id="PISD01000005">
    <property type="protein sequence ID" value="PKG30830.1"/>
    <property type="molecule type" value="Genomic_DNA"/>
</dbReference>
<gene>
    <name evidence="2" type="ORF">CWS20_01765</name>
</gene>
<dbReference type="Pfam" id="PF17885">
    <property type="entry name" value="Smoa_sbd"/>
    <property type="match status" value="1"/>
</dbReference>
<dbReference type="InterPro" id="IPR041654">
    <property type="entry name" value="StyA_sbd"/>
</dbReference>
<protein>
    <recommendedName>
        <fullName evidence="1">Styrene monooxygenase StyA putative substrate binding domain-containing protein</fullName>
    </recommendedName>
</protein>
<reference evidence="2 3" key="1">
    <citation type="journal article" date="2010" name="Int. J. Syst. Evol. Microbiol.">
        <title>Bacillus horneckiae sp. nov., isolated from a spacecraft-assembly clean room.</title>
        <authorList>
            <person name="Vaishampayan P."/>
            <person name="Probst A."/>
            <person name="Krishnamurthi S."/>
            <person name="Ghosh S."/>
            <person name="Osman S."/>
            <person name="McDowall A."/>
            <person name="Ruckmani A."/>
            <person name="Mayilraj S."/>
            <person name="Venkateswaran K."/>
        </authorList>
    </citation>
    <scope>NUCLEOTIDE SEQUENCE [LARGE SCALE GENOMIC DNA]</scope>
    <source>
        <strain evidence="3">1PO1SC</strain>
    </source>
</reference>
<proteinExistence type="predicted"/>
<dbReference type="Gene3D" id="3.50.50.60">
    <property type="entry name" value="FAD/NAD(P)-binding domain"/>
    <property type="match status" value="1"/>
</dbReference>
<organism evidence="2 3">
    <name type="scientific">Cytobacillus horneckiae</name>
    <dbReference type="NCBI Taxonomy" id="549687"/>
    <lineage>
        <taxon>Bacteria</taxon>
        <taxon>Bacillati</taxon>
        <taxon>Bacillota</taxon>
        <taxon>Bacilli</taxon>
        <taxon>Bacillales</taxon>
        <taxon>Bacillaceae</taxon>
        <taxon>Cytobacillus</taxon>
    </lineage>
</organism>
<evidence type="ECO:0000313" key="2">
    <source>
        <dbReference type="EMBL" id="PKG30830.1"/>
    </source>
</evidence>
<dbReference type="RefSeq" id="WP_066193821.1">
    <property type="nucleotide sequence ID" value="NZ_JARMMB010000022.1"/>
</dbReference>
<dbReference type="Gene3D" id="3.30.9.40">
    <property type="match status" value="1"/>
</dbReference>
<dbReference type="InterPro" id="IPR036188">
    <property type="entry name" value="FAD/NAD-bd_sf"/>
</dbReference>
<evidence type="ECO:0000259" key="1">
    <source>
        <dbReference type="Pfam" id="PF17885"/>
    </source>
</evidence>
<dbReference type="Proteomes" id="UP000233343">
    <property type="component" value="Unassembled WGS sequence"/>
</dbReference>
<evidence type="ECO:0000313" key="3">
    <source>
        <dbReference type="Proteomes" id="UP000233343"/>
    </source>
</evidence>
<accession>A0A2N0ZMU3</accession>
<sequence length="173" mass="19593">MPQRKCIVGYFKGIKPNPPLGVCVTILPEAGEMFEIPAFTEHVPVNILFIMATQNRELDVFKTVKNKGSFTQKMIDTIKQYFPDIYNRMEEQNFLICDDKGFLQKAITPVIRKPYIVIKGKLIVGCGDSVFLNDPITGQGCNLASYCAEQLYETLIQYKDANWNPIGIEQSSM</sequence>
<keyword evidence="3" id="KW-1185">Reference proteome</keyword>
<dbReference type="AlphaFoldDB" id="A0A2N0ZMU3"/>
<feature type="domain" description="Styrene monooxygenase StyA putative substrate binding" evidence="1">
    <location>
        <begin position="2"/>
        <end position="88"/>
    </location>
</feature>
<comment type="caution">
    <text evidence="2">The sequence shown here is derived from an EMBL/GenBank/DDBJ whole genome shotgun (WGS) entry which is preliminary data.</text>
</comment>